<evidence type="ECO:0000256" key="2">
    <source>
        <dbReference type="SAM" id="Phobius"/>
    </source>
</evidence>
<dbReference type="AlphaFoldDB" id="A0A939PCW0"/>
<feature type="compositionally biased region" description="Basic and acidic residues" evidence="1">
    <location>
        <begin position="1"/>
        <end position="16"/>
    </location>
</feature>
<dbReference type="Gene3D" id="3.40.50.410">
    <property type="entry name" value="von Willebrand factor, type A domain"/>
    <property type="match status" value="1"/>
</dbReference>
<keyword evidence="2" id="KW-0812">Transmembrane</keyword>
<protein>
    <submittedName>
        <fullName evidence="4">Substrate-binding domain-containing protein</fullName>
    </submittedName>
</protein>
<sequence length="707" mass="73567">MSDHSDVPEWVPERPADSGGPSTPRMFMGASDAGGGRPPRPSRPDSAAGPGAPPPPVPGSWPGPRPGPGTNPTHGTNPAHGTGPGHGSHPGRVTNPGHGTHPGHGSHAAHGGHGGHGGGRHSGGTRPPSPPRGRRRTILLGPMAAAVALTVLVGLGIYTFAGRGGCGGDGSITLNVSAAPDVAPAVTKAAERLNGARRKSGGKCVRAVVTATDPAAVSTLLSGRGVAGVTRRPDIWIPDSSLWIGPAESDAKGGASGAHLVRRGSLATSPLVVAVPRTLAAHLQAQGTAPSWSALLKAASPTEEAGTDDQSPIPAGQLRLQVPDPNRSAVGMGTLLLADQLLGGDGAGQTTFTGLVRTVREGITPSVQAEFTSFRKDRQGRYPIALAPEQAVYAYNARGPAEPAIALYPSEGTFMLDHPYLRVGLNGDKAGASGLFETAMTDKATQDDVRRLGFRSPEGNAPAAFGSATGVTSKLPRALPLPTPAQVQQTLQAWARLSLSIRMLSIIDVSASMQDTVAPGTTRLQSTIRTAQGGLSLLPDDTELGQWIFSTKLQGDQDWRQLVSVGPLGERLGSATRRQLVLTAFAQMRPKPHGDTGLYDTILAAFREMKRSYKPEFVNSILLWTDGKNDDPGGPSLEATLAALRREYDPDRPVMVFMFGYGKGVDVSELRQIADATHGDTMVANTPAEVQKFFLQAVSRRVCAPNC</sequence>
<dbReference type="RefSeq" id="WP_208257783.1">
    <property type="nucleotide sequence ID" value="NZ_JAGEOJ010000009.1"/>
</dbReference>
<feature type="transmembrane region" description="Helical" evidence="2">
    <location>
        <begin position="138"/>
        <end position="161"/>
    </location>
</feature>
<evidence type="ECO:0000259" key="3">
    <source>
        <dbReference type="PROSITE" id="PS50234"/>
    </source>
</evidence>
<feature type="compositionally biased region" description="Low complexity" evidence="1">
    <location>
        <begin position="70"/>
        <end position="81"/>
    </location>
</feature>
<feature type="region of interest" description="Disordered" evidence="1">
    <location>
        <begin position="1"/>
        <end position="136"/>
    </location>
</feature>
<dbReference type="SMART" id="SM00327">
    <property type="entry name" value="VWA"/>
    <property type="match status" value="1"/>
</dbReference>
<feature type="compositionally biased region" description="Low complexity" evidence="1">
    <location>
        <begin position="96"/>
        <end position="109"/>
    </location>
</feature>
<feature type="compositionally biased region" description="Pro residues" evidence="1">
    <location>
        <begin position="51"/>
        <end position="69"/>
    </location>
</feature>
<dbReference type="InterPro" id="IPR002035">
    <property type="entry name" value="VWF_A"/>
</dbReference>
<dbReference type="SUPFAM" id="SSF53300">
    <property type="entry name" value="vWA-like"/>
    <property type="match status" value="1"/>
</dbReference>
<dbReference type="Pfam" id="PF00092">
    <property type="entry name" value="VWA"/>
    <property type="match status" value="1"/>
</dbReference>
<evidence type="ECO:0000256" key="1">
    <source>
        <dbReference type="SAM" id="MobiDB-lite"/>
    </source>
</evidence>
<dbReference type="InterPro" id="IPR036465">
    <property type="entry name" value="vWFA_dom_sf"/>
</dbReference>
<organism evidence="4 5">
    <name type="scientific">Actinomadura barringtoniae</name>
    <dbReference type="NCBI Taxonomy" id="1427535"/>
    <lineage>
        <taxon>Bacteria</taxon>
        <taxon>Bacillati</taxon>
        <taxon>Actinomycetota</taxon>
        <taxon>Actinomycetes</taxon>
        <taxon>Streptosporangiales</taxon>
        <taxon>Thermomonosporaceae</taxon>
        <taxon>Actinomadura</taxon>
    </lineage>
</organism>
<reference evidence="4" key="1">
    <citation type="submission" date="2021-03" db="EMBL/GenBank/DDBJ databases">
        <authorList>
            <person name="Kanchanasin P."/>
            <person name="Saeng-In P."/>
            <person name="Phongsopitanun W."/>
            <person name="Yuki M."/>
            <person name="Kudo T."/>
            <person name="Ohkuma M."/>
            <person name="Tanasupawat S."/>
        </authorList>
    </citation>
    <scope>NUCLEOTIDE SEQUENCE</scope>
    <source>
        <strain evidence="4">GKU 128</strain>
    </source>
</reference>
<evidence type="ECO:0000313" key="4">
    <source>
        <dbReference type="EMBL" id="MBO2449897.1"/>
    </source>
</evidence>
<dbReference type="Proteomes" id="UP000669179">
    <property type="component" value="Unassembled WGS sequence"/>
</dbReference>
<evidence type="ECO:0000313" key="5">
    <source>
        <dbReference type="Proteomes" id="UP000669179"/>
    </source>
</evidence>
<dbReference type="PROSITE" id="PS50234">
    <property type="entry name" value="VWFA"/>
    <property type="match status" value="1"/>
</dbReference>
<feature type="compositionally biased region" description="Gly residues" evidence="1">
    <location>
        <begin position="111"/>
        <end position="122"/>
    </location>
</feature>
<proteinExistence type="predicted"/>
<comment type="caution">
    <text evidence="4">The sequence shown here is derived from an EMBL/GenBank/DDBJ whole genome shotgun (WGS) entry which is preliminary data.</text>
</comment>
<keyword evidence="2" id="KW-1133">Transmembrane helix</keyword>
<keyword evidence="5" id="KW-1185">Reference proteome</keyword>
<name>A0A939PCW0_9ACTN</name>
<keyword evidence="2" id="KW-0472">Membrane</keyword>
<gene>
    <name evidence="4" type="ORF">J4573_22535</name>
</gene>
<dbReference type="EMBL" id="JAGEOJ010000009">
    <property type="protein sequence ID" value="MBO2449897.1"/>
    <property type="molecule type" value="Genomic_DNA"/>
</dbReference>
<feature type="domain" description="VWFA" evidence="3">
    <location>
        <begin position="502"/>
        <end position="698"/>
    </location>
</feature>
<accession>A0A939PCW0</accession>